<dbReference type="Pfam" id="PF13561">
    <property type="entry name" value="adh_short_C2"/>
    <property type="match status" value="1"/>
</dbReference>
<dbReference type="RefSeq" id="WP_166152140.1">
    <property type="nucleotide sequence ID" value="NZ_JAAOIW010000006.1"/>
</dbReference>
<dbReference type="InterPro" id="IPR036291">
    <property type="entry name" value="NAD(P)-bd_dom_sf"/>
</dbReference>
<keyword evidence="4" id="KW-1185">Reference proteome</keyword>
<evidence type="ECO:0000256" key="2">
    <source>
        <dbReference type="ARBA" id="ARBA00023002"/>
    </source>
</evidence>
<protein>
    <submittedName>
        <fullName evidence="3">SDR family oxidoreductase</fullName>
    </submittedName>
</protein>
<dbReference type="PANTHER" id="PTHR24321:SF8">
    <property type="entry name" value="ESTRADIOL 17-BETA-DEHYDROGENASE 8-RELATED"/>
    <property type="match status" value="1"/>
</dbReference>
<dbReference type="PANTHER" id="PTHR24321">
    <property type="entry name" value="DEHYDROGENASES, SHORT CHAIN"/>
    <property type="match status" value="1"/>
</dbReference>
<accession>A0ABX0JAF8</accession>
<evidence type="ECO:0000256" key="1">
    <source>
        <dbReference type="ARBA" id="ARBA00006484"/>
    </source>
</evidence>
<dbReference type="SUPFAM" id="SSF51735">
    <property type="entry name" value="NAD(P)-binding Rossmann-fold domains"/>
    <property type="match status" value="1"/>
</dbReference>
<name>A0ABX0JAF8_9BACL</name>
<dbReference type="EMBL" id="JAAOIW010000006">
    <property type="protein sequence ID" value="NHN31857.1"/>
    <property type="molecule type" value="Genomic_DNA"/>
</dbReference>
<dbReference type="PRINTS" id="PR00080">
    <property type="entry name" value="SDRFAMILY"/>
</dbReference>
<dbReference type="PROSITE" id="PS00061">
    <property type="entry name" value="ADH_SHORT"/>
    <property type="match status" value="1"/>
</dbReference>
<dbReference type="InterPro" id="IPR020904">
    <property type="entry name" value="Sc_DH/Rdtase_CS"/>
</dbReference>
<comment type="caution">
    <text evidence="3">The sequence shown here is derived from an EMBL/GenBank/DDBJ whole genome shotgun (WGS) entry which is preliminary data.</text>
</comment>
<dbReference type="PRINTS" id="PR00081">
    <property type="entry name" value="GDHRDH"/>
</dbReference>
<keyword evidence="2" id="KW-0560">Oxidoreductase</keyword>
<dbReference type="Proteomes" id="UP001165962">
    <property type="component" value="Unassembled WGS sequence"/>
</dbReference>
<evidence type="ECO:0000313" key="4">
    <source>
        <dbReference type="Proteomes" id="UP001165962"/>
    </source>
</evidence>
<dbReference type="NCBIfam" id="NF005559">
    <property type="entry name" value="PRK07231.1"/>
    <property type="match status" value="1"/>
</dbReference>
<proteinExistence type="inferred from homology"/>
<reference evidence="3" key="1">
    <citation type="submission" date="2020-03" db="EMBL/GenBank/DDBJ databases">
        <title>Draft sequencing of Paenibacilllus sp. S3N08.</title>
        <authorList>
            <person name="Kim D.-U."/>
        </authorList>
    </citation>
    <scope>NUCLEOTIDE SEQUENCE</scope>
    <source>
        <strain evidence="3">S3N08</strain>
    </source>
</reference>
<gene>
    <name evidence="3" type="ORF">G9U52_18640</name>
</gene>
<sequence length="277" mass="29716">MRLQGKTALITGGAKGIGKGIATRFIEEGADVIIVDMDRVNGEETANELGQGGGSIQFVELDVCNEDRVETFMKALPKLKLDILVNNVGWTGLRTPIDQMDLNDWRRILDINLTSLFLMCKHAVPLLKSSQPSSIVNLASVNAHTMVPALGAYSASKGGVLAITKQLAVELAPEGIRVNSVSPSITFREGTLRRNSASALSDKSLDCYPLGRFSTARDVANAVLFLGSEEAGFITGQDLLIDGGMTSQSVSAMVRDDLRAGWKSGMYKLEAEPEVES</sequence>
<dbReference type="Gene3D" id="3.40.50.720">
    <property type="entry name" value="NAD(P)-binding Rossmann-like Domain"/>
    <property type="match status" value="1"/>
</dbReference>
<evidence type="ECO:0000313" key="3">
    <source>
        <dbReference type="EMBL" id="NHN31857.1"/>
    </source>
</evidence>
<comment type="similarity">
    <text evidence="1">Belongs to the short-chain dehydrogenases/reductases (SDR) family.</text>
</comment>
<dbReference type="InterPro" id="IPR002347">
    <property type="entry name" value="SDR_fam"/>
</dbReference>
<dbReference type="CDD" id="cd05233">
    <property type="entry name" value="SDR_c"/>
    <property type="match status" value="1"/>
</dbReference>
<organism evidence="3 4">
    <name type="scientific">Paenibacillus agricola</name>
    <dbReference type="NCBI Taxonomy" id="2716264"/>
    <lineage>
        <taxon>Bacteria</taxon>
        <taxon>Bacillati</taxon>
        <taxon>Bacillota</taxon>
        <taxon>Bacilli</taxon>
        <taxon>Bacillales</taxon>
        <taxon>Paenibacillaceae</taxon>
        <taxon>Paenibacillus</taxon>
    </lineage>
</organism>